<keyword evidence="3" id="KW-1185">Reference proteome</keyword>
<reference evidence="2 3" key="1">
    <citation type="journal article" date="2023" name="Microbiol. Spectr.">
        <title>Symbiosis of Carpenter Bees with Uncharacterized Lactic Acid Bacteria Showing NAD Auxotrophy.</title>
        <authorList>
            <person name="Kawasaki S."/>
            <person name="Ozawa K."/>
            <person name="Mori T."/>
            <person name="Yamamoto A."/>
            <person name="Ito M."/>
            <person name="Ohkuma M."/>
            <person name="Sakamoto M."/>
            <person name="Matsutani M."/>
        </authorList>
    </citation>
    <scope>NUCLEOTIDE SEQUENCE [LARGE SCALE GENOMIC DNA]</scope>
    <source>
        <strain evidence="2 3">KimC2</strain>
    </source>
</reference>
<keyword evidence="1" id="KW-1133">Transmembrane helix</keyword>
<evidence type="ECO:0000256" key="1">
    <source>
        <dbReference type="SAM" id="Phobius"/>
    </source>
</evidence>
<name>A0AAU9DQT6_9LACO</name>
<sequence>MNHSIYVLEGFFVFFSAILLTGSFIGHFKKMTKIQKFCLTLVFICSLLPFVTGMLPYIKNLFK</sequence>
<proteinExistence type="predicted"/>
<dbReference type="KEGG" id="xak:KIMC2_05300"/>
<accession>A0AAU9DQT6</accession>
<protein>
    <submittedName>
        <fullName evidence="2">Uncharacterized protein</fullName>
    </submittedName>
</protein>
<organism evidence="2 3">
    <name type="scientific">Xylocopilactobacillus apis</name>
    <dbReference type="NCBI Taxonomy" id="2932183"/>
    <lineage>
        <taxon>Bacteria</taxon>
        <taxon>Bacillati</taxon>
        <taxon>Bacillota</taxon>
        <taxon>Bacilli</taxon>
        <taxon>Lactobacillales</taxon>
        <taxon>Lactobacillaceae</taxon>
        <taxon>Xylocopilactobacillus</taxon>
    </lineage>
</organism>
<evidence type="ECO:0000313" key="3">
    <source>
        <dbReference type="Proteomes" id="UP001321804"/>
    </source>
</evidence>
<evidence type="ECO:0000313" key="2">
    <source>
        <dbReference type="EMBL" id="BDR55968.1"/>
    </source>
</evidence>
<keyword evidence="1" id="KW-0812">Transmembrane</keyword>
<feature type="transmembrane region" description="Helical" evidence="1">
    <location>
        <begin position="37"/>
        <end position="58"/>
    </location>
</feature>
<dbReference type="AlphaFoldDB" id="A0AAU9DQT6"/>
<feature type="transmembrane region" description="Helical" evidence="1">
    <location>
        <begin position="6"/>
        <end position="25"/>
    </location>
</feature>
<keyword evidence="1" id="KW-0472">Membrane</keyword>
<dbReference type="EMBL" id="AP026801">
    <property type="protein sequence ID" value="BDR55968.1"/>
    <property type="molecule type" value="Genomic_DNA"/>
</dbReference>
<gene>
    <name evidence="2" type="ORF">KIMC2_05300</name>
</gene>
<dbReference type="Proteomes" id="UP001321804">
    <property type="component" value="Chromosome"/>
</dbReference>